<comment type="caution">
    <text evidence="1">The sequence shown here is derived from an EMBL/GenBank/DDBJ whole genome shotgun (WGS) entry which is preliminary data.</text>
</comment>
<gene>
    <name evidence="1" type="ORF">VMCG_06413</name>
</gene>
<reference evidence="1 2" key="1">
    <citation type="submission" date="2015-09" db="EMBL/GenBank/DDBJ databases">
        <title>Host preference determinants of Valsa canker pathogens revealed by comparative genomics.</title>
        <authorList>
            <person name="Yin Z."/>
            <person name="Huang L."/>
        </authorList>
    </citation>
    <scope>NUCLEOTIDE SEQUENCE [LARGE SCALE GENOMIC DNA]</scope>
    <source>
        <strain evidence="1 2">03-1</strain>
    </source>
</reference>
<name>A0A423W851_9PEZI</name>
<dbReference type="EMBL" id="LKEA01000023">
    <property type="protein sequence ID" value="ROV99476.1"/>
    <property type="molecule type" value="Genomic_DNA"/>
</dbReference>
<dbReference type="Proteomes" id="UP000283895">
    <property type="component" value="Unassembled WGS sequence"/>
</dbReference>
<sequence>MSSNTSTQSIYNTMPNPQNTTGARYHLMQTLGQGIQRVPLPHLTEFARRTARLQRRRHQLQLSLAQGANRNTNAHGACPRQRHNTIHVRDTEFERRLEDQAKQIERNLKRYGNSDPKELILKANIYVLENILRACEPKQLQAMHELAVALDEANEGVPAHAAGIFNTVLGRDINLPLNARTFEIAIR</sequence>
<evidence type="ECO:0000313" key="2">
    <source>
        <dbReference type="Proteomes" id="UP000283895"/>
    </source>
</evidence>
<evidence type="ECO:0000313" key="1">
    <source>
        <dbReference type="EMBL" id="ROV99476.1"/>
    </source>
</evidence>
<protein>
    <submittedName>
        <fullName evidence="1">Uncharacterized protein</fullName>
    </submittedName>
</protein>
<organism evidence="1 2">
    <name type="scientific">Cytospora schulzeri</name>
    <dbReference type="NCBI Taxonomy" id="448051"/>
    <lineage>
        <taxon>Eukaryota</taxon>
        <taxon>Fungi</taxon>
        <taxon>Dikarya</taxon>
        <taxon>Ascomycota</taxon>
        <taxon>Pezizomycotina</taxon>
        <taxon>Sordariomycetes</taxon>
        <taxon>Sordariomycetidae</taxon>
        <taxon>Diaporthales</taxon>
        <taxon>Cytosporaceae</taxon>
        <taxon>Cytospora</taxon>
    </lineage>
</organism>
<accession>A0A423W851</accession>
<proteinExistence type="predicted"/>
<dbReference type="AlphaFoldDB" id="A0A423W851"/>
<keyword evidence="2" id="KW-1185">Reference proteome</keyword>
<dbReference type="OrthoDB" id="5236213at2759"/>